<name>A0A1R2CT93_9CILI</name>
<proteinExistence type="predicted"/>
<dbReference type="Pfam" id="PF13516">
    <property type="entry name" value="LRR_6"/>
    <property type="match status" value="2"/>
</dbReference>
<evidence type="ECO:0000313" key="2">
    <source>
        <dbReference type="Proteomes" id="UP000187209"/>
    </source>
</evidence>
<dbReference type="Proteomes" id="UP000187209">
    <property type="component" value="Unassembled WGS sequence"/>
</dbReference>
<dbReference type="Gene3D" id="3.80.10.10">
    <property type="entry name" value="Ribonuclease Inhibitor"/>
    <property type="match status" value="1"/>
</dbReference>
<protein>
    <submittedName>
        <fullName evidence="1">Uncharacterized protein</fullName>
    </submittedName>
</protein>
<dbReference type="OrthoDB" id="272549at2759"/>
<dbReference type="PANTHER" id="PTHR24114">
    <property type="entry name" value="LEUCINE RICH REPEAT FAMILY PROTEIN"/>
    <property type="match status" value="1"/>
</dbReference>
<accession>A0A1R2CT93</accession>
<sequence length="455" mass="51252">MDFKEVQDEYTKLRQDEESSTINRIKLLTSRRSAVFDLSNYFFFGKSSKFFLKSFRDYLNSKKPVESLVLQNCCITSKTLLEILKLLKKHQNPINFLDISNNRLKIEPNHSEAISKFFAVTSKPKSLILKGNNCANPTTFKELYSKEIILKELNLYDSGLSADALLVISRILSVNRSIRKLNLGYNSEAFENYVNVHTFGQSVGANSNIIVLNLSDNTSLGKPEHLRQLCEGIKQNRSLNILHLGGLDFEDEGAKILVSSLLQEMPLPGLDIQNNNIGDIGLTYILTNFPCTLTFLDVSYNTFTDNSSILTLAQLLKQTKSLRKLSISHCFELESFNSNCASIFCESITKNDSLAELLCEGIKIPGNPDDFCARLGEAIEIRKLSLTYKISAINGREKKACEDSESLLVQSSIKVVSKMPSDVWDFKETESGSLTEKKYYIDSPNQEPIKVVFFS</sequence>
<comment type="caution">
    <text evidence="1">The sequence shown here is derived from an EMBL/GenBank/DDBJ whole genome shotgun (WGS) entry which is preliminary data.</text>
</comment>
<dbReference type="InterPro" id="IPR052394">
    <property type="entry name" value="LRR-containing"/>
</dbReference>
<dbReference type="EMBL" id="MPUH01000066">
    <property type="protein sequence ID" value="OMJ92227.1"/>
    <property type="molecule type" value="Genomic_DNA"/>
</dbReference>
<dbReference type="SMART" id="SM00368">
    <property type="entry name" value="LRR_RI"/>
    <property type="match status" value="4"/>
</dbReference>
<gene>
    <name evidence="1" type="ORF">SteCoe_5107</name>
</gene>
<reference evidence="1 2" key="1">
    <citation type="submission" date="2016-11" db="EMBL/GenBank/DDBJ databases">
        <title>The macronuclear genome of Stentor coeruleus: a giant cell with tiny introns.</title>
        <authorList>
            <person name="Slabodnick M."/>
            <person name="Ruby J.G."/>
            <person name="Reiff S.B."/>
            <person name="Swart E.C."/>
            <person name="Gosai S."/>
            <person name="Prabakaran S."/>
            <person name="Witkowska E."/>
            <person name="Larue G.E."/>
            <person name="Fisher S."/>
            <person name="Freeman R.M."/>
            <person name="Gunawardena J."/>
            <person name="Chu W."/>
            <person name="Stover N.A."/>
            <person name="Gregory B.D."/>
            <person name="Nowacki M."/>
            <person name="Derisi J."/>
            <person name="Roy S.W."/>
            <person name="Marshall W.F."/>
            <person name="Sood P."/>
        </authorList>
    </citation>
    <scope>NUCLEOTIDE SEQUENCE [LARGE SCALE GENOMIC DNA]</scope>
    <source>
        <strain evidence="1">WM001</strain>
    </source>
</reference>
<dbReference type="AlphaFoldDB" id="A0A1R2CT93"/>
<keyword evidence="2" id="KW-1185">Reference proteome</keyword>
<dbReference type="SUPFAM" id="SSF52047">
    <property type="entry name" value="RNI-like"/>
    <property type="match status" value="1"/>
</dbReference>
<dbReference type="InterPro" id="IPR032675">
    <property type="entry name" value="LRR_dom_sf"/>
</dbReference>
<dbReference type="InterPro" id="IPR001611">
    <property type="entry name" value="Leu-rich_rpt"/>
</dbReference>
<organism evidence="1 2">
    <name type="scientific">Stentor coeruleus</name>
    <dbReference type="NCBI Taxonomy" id="5963"/>
    <lineage>
        <taxon>Eukaryota</taxon>
        <taxon>Sar</taxon>
        <taxon>Alveolata</taxon>
        <taxon>Ciliophora</taxon>
        <taxon>Postciliodesmatophora</taxon>
        <taxon>Heterotrichea</taxon>
        <taxon>Heterotrichida</taxon>
        <taxon>Stentoridae</taxon>
        <taxon>Stentor</taxon>
    </lineage>
</organism>
<dbReference type="PANTHER" id="PTHR24114:SF2">
    <property type="entry name" value="F-BOX DOMAIN-CONTAINING PROTEIN-RELATED"/>
    <property type="match status" value="1"/>
</dbReference>
<evidence type="ECO:0000313" key="1">
    <source>
        <dbReference type="EMBL" id="OMJ92227.1"/>
    </source>
</evidence>